<organism evidence="4 5">
    <name type="scientific">Flavobacterium macacae</name>
    <dbReference type="NCBI Taxonomy" id="2488993"/>
    <lineage>
        <taxon>Bacteria</taxon>
        <taxon>Pseudomonadati</taxon>
        <taxon>Bacteroidota</taxon>
        <taxon>Flavobacteriia</taxon>
        <taxon>Flavobacteriales</taxon>
        <taxon>Flavobacteriaceae</taxon>
        <taxon>Flavobacterium</taxon>
    </lineage>
</organism>
<dbReference type="SUPFAM" id="SSF49899">
    <property type="entry name" value="Concanavalin A-like lectins/glucanases"/>
    <property type="match status" value="1"/>
</dbReference>
<accession>A0A3P3W7M1</accession>
<dbReference type="InterPro" id="IPR013320">
    <property type="entry name" value="ConA-like_dom_sf"/>
</dbReference>
<evidence type="ECO:0000313" key="4">
    <source>
        <dbReference type="EMBL" id="RRJ89956.1"/>
    </source>
</evidence>
<dbReference type="NCBIfam" id="TIGR04183">
    <property type="entry name" value="Por_Secre_tail"/>
    <property type="match status" value="1"/>
</dbReference>
<dbReference type="GO" id="GO:0004553">
    <property type="term" value="F:hydrolase activity, hydrolyzing O-glycosyl compounds"/>
    <property type="evidence" value="ECO:0007669"/>
    <property type="project" value="UniProtKB-ARBA"/>
</dbReference>
<gene>
    <name evidence="4" type="ORF">EG849_11575</name>
</gene>
<dbReference type="AlphaFoldDB" id="A0A3P3W7M1"/>
<dbReference type="Proteomes" id="UP000271937">
    <property type="component" value="Unassembled WGS sequence"/>
</dbReference>
<dbReference type="OrthoDB" id="5381604at2"/>
<evidence type="ECO:0000256" key="2">
    <source>
        <dbReference type="SAM" id="SignalP"/>
    </source>
</evidence>
<evidence type="ECO:0000259" key="3">
    <source>
        <dbReference type="Pfam" id="PF18962"/>
    </source>
</evidence>
<protein>
    <submittedName>
        <fullName evidence="4">T9SS C-terminal target domain-containing protein</fullName>
    </submittedName>
</protein>
<feature type="domain" description="Secretion system C-terminal sorting" evidence="3">
    <location>
        <begin position="210"/>
        <end position="268"/>
    </location>
</feature>
<keyword evidence="1 2" id="KW-0732">Signal</keyword>
<sequence length="279" mass="30993">MKQIYKIENPLKFFKRGFIVASFALAFTGANAQVTTFPWTETFEDASPTRAAWTQIYEVNTMAWTYVTSPTTGGTGITAYEGTKFANYPGTSHLFDKTKLVSPVLDLSNHENVSVSFYFRNPYWNPDQNWLRIFYRTSSTSAWVQVAEYHSNVTAWTTSGTIVLPNPSATYQIAVECETDYGYSTTVDALTVTATQLGVNEFAKAQVKYYPNPAGNVLNFSSLETVSEIQIFNLLGQKVLDRKLNATEGQIDLSGLSSGNYVVQTITAIGTESFKLAKK</sequence>
<dbReference type="GO" id="GO:0005975">
    <property type="term" value="P:carbohydrate metabolic process"/>
    <property type="evidence" value="ECO:0007669"/>
    <property type="project" value="UniProtKB-ARBA"/>
</dbReference>
<evidence type="ECO:0000313" key="5">
    <source>
        <dbReference type="Proteomes" id="UP000271937"/>
    </source>
</evidence>
<keyword evidence="5" id="KW-1185">Reference proteome</keyword>
<evidence type="ECO:0000256" key="1">
    <source>
        <dbReference type="ARBA" id="ARBA00022729"/>
    </source>
</evidence>
<reference evidence="4 5" key="1">
    <citation type="submission" date="2018-11" db="EMBL/GenBank/DDBJ databases">
        <title>Flavobacterium sp. nov., YIM 102600 draft genome.</title>
        <authorList>
            <person name="Li G."/>
            <person name="Jiang Y."/>
        </authorList>
    </citation>
    <scope>NUCLEOTIDE SEQUENCE [LARGE SCALE GENOMIC DNA]</scope>
    <source>
        <strain evidence="4 5">YIM 102600</strain>
    </source>
</reference>
<proteinExistence type="predicted"/>
<dbReference type="EMBL" id="RQVR01000013">
    <property type="protein sequence ID" value="RRJ89956.1"/>
    <property type="molecule type" value="Genomic_DNA"/>
</dbReference>
<dbReference type="RefSeq" id="WP_125013246.1">
    <property type="nucleotide sequence ID" value="NZ_RQVR01000013.1"/>
</dbReference>
<dbReference type="InterPro" id="IPR026444">
    <property type="entry name" value="Secre_tail"/>
</dbReference>
<dbReference type="Gene3D" id="2.60.120.200">
    <property type="match status" value="1"/>
</dbReference>
<dbReference type="Pfam" id="PF18962">
    <property type="entry name" value="Por_Secre_tail"/>
    <property type="match status" value="1"/>
</dbReference>
<feature type="signal peptide" evidence="2">
    <location>
        <begin position="1"/>
        <end position="32"/>
    </location>
</feature>
<feature type="chain" id="PRO_5018017532" evidence="2">
    <location>
        <begin position="33"/>
        <end position="279"/>
    </location>
</feature>
<comment type="caution">
    <text evidence="4">The sequence shown here is derived from an EMBL/GenBank/DDBJ whole genome shotgun (WGS) entry which is preliminary data.</text>
</comment>
<name>A0A3P3W7M1_9FLAO</name>